<evidence type="ECO:0000256" key="7">
    <source>
        <dbReference type="SAM" id="Phobius"/>
    </source>
</evidence>
<protein>
    <recommendedName>
        <fullName evidence="2">histidine kinase</fullName>
        <ecNumber evidence="2">2.7.13.3</ecNumber>
    </recommendedName>
</protein>
<dbReference type="GO" id="GO:0000155">
    <property type="term" value="F:phosphorelay sensor kinase activity"/>
    <property type="evidence" value="ECO:0007669"/>
    <property type="project" value="InterPro"/>
</dbReference>
<evidence type="ECO:0000256" key="5">
    <source>
        <dbReference type="ARBA" id="ARBA00022777"/>
    </source>
</evidence>
<keyword evidence="3" id="KW-0597">Phosphoprotein</keyword>
<dbReference type="Pfam" id="PF02518">
    <property type="entry name" value="HATPase_c"/>
    <property type="match status" value="1"/>
</dbReference>
<dbReference type="PANTHER" id="PTHR43711:SF26">
    <property type="entry name" value="SENSOR HISTIDINE KINASE RCSC"/>
    <property type="match status" value="1"/>
</dbReference>
<dbReference type="PRINTS" id="PR00344">
    <property type="entry name" value="BCTRLSENSOR"/>
</dbReference>
<comment type="caution">
    <text evidence="9">The sequence shown here is derived from an EMBL/GenBank/DDBJ whole genome shotgun (WGS) entry which is preliminary data.</text>
</comment>
<feature type="transmembrane region" description="Helical" evidence="7">
    <location>
        <begin position="428"/>
        <end position="449"/>
    </location>
</feature>
<dbReference type="RefSeq" id="WP_103983415.1">
    <property type="nucleotide sequence ID" value="NZ_FNVS01000009.1"/>
</dbReference>
<dbReference type="SUPFAM" id="SSF55874">
    <property type="entry name" value="ATPase domain of HSP90 chaperone/DNA topoisomerase II/histidine kinase"/>
    <property type="match status" value="1"/>
</dbReference>
<dbReference type="InterPro" id="IPR036890">
    <property type="entry name" value="HATPase_C_sf"/>
</dbReference>
<dbReference type="InterPro" id="IPR036097">
    <property type="entry name" value="HisK_dim/P_sf"/>
</dbReference>
<keyword evidence="7" id="KW-1133">Transmembrane helix</keyword>
<dbReference type="PROSITE" id="PS50109">
    <property type="entry name" value="HIS_KIN"/>
    <property type="match status" value="1"/>
</dbReference>
<feature type="domain" description="Histidine kinase" evidence="8">
    <location>
        <begin position="493"/>
        <end position="706"/>
    </location>
</feature>
<evidence type="ECO:0000256" key="3">
    <source>
        <dbReference type="ARBA" id="ARBA00022553"/>
    </source>
</evidence>
<dbReference type="AlphaFoldDB" id="A0A8G2F4F1"/>
<dbReference type="Gene3D" id="1.10.287.130">
    <property type="match status" value="1"/>
</dbReference>
<dbReference type="InterPro" id="IPR004358">
    <property type="entry name" value="Sig_transdc_His_kin-like_C"/>
</dbReference>
<evidence type="ECO:0000256" key="2">
    <source>
        <dbReference type="ARBA" id="ARBA00012438"/>
    </source>
</evidence>
<dbReference type="InterPro" id="IPR003594">
    <property type="entry name" value="HATPase_dom"/>
</dbReference>
<keyword evidence="7" id="KW-0472">Membrane</keyword>
<dbReference type="InterPro" id="IPR050736">
    <property type="entry name" value="Sensor_HK_Regulatory"/>
</dbReference>
<dbReference type="Proteomes" id="UP000236725">
    <property type="component" value="Unassembled WGS sequence"/>
</dbReference>
<dbReference type="EC" id="2.7.13.3" evidence="2"/>
<dbReference type="EMBL" id="FNVS01000009">
    <property type="protein sequence ID" value="SEF90303.1"/>
    <property type="molecule type" value="Genomic_DNA"/>
</dbReference>
<gene>
    <name evidence="9" type="ORF">SAMN05444001_10959</name>
</gene>
<keyword evidence="10" id="KW-1185">Reference proteome</keyword>
<sequence>MITNNIYRRNWLNLWLCLSISFFSVLPVFANEKFKQEIDSLNRILERESKPQNRIPILKRLAELNDFKPERLQYLLRQYDLSVRIDSKADIYNALENISNYYYNRMDQRDSLLFWIRKIDSVAHRNNEYPKALFIAKSFSCKDLIWKKDYETAMGEAMELYRIASEKQKEYGLICSSECLGLIYRAVSRDSDAVVAYQEGIDLLNNMTEKQCEQLHFSLSDKLDMQLRMISLQLESCYRVRLFEQAEQIADKYLALIKEQEKLNEEIGDTYPVKREYGLYYSLCVDLYTREGKIDRAKEALDSANVYAGNIFTDGDYAELVYLFSKASYYKATKDHVLALYYIDKILEVERLPDELQLKADILKEQGKLKEVMFLYDEIYSYDQAKNTETFLRQVNQLRTLHKINERESQSRELEYANKRMSHKQDQLLLSLSVIIILLVLLYVLYVYIRRAQRLKNELLHEKKSLLKSENRLIQERNSAEEASQMKSTFVANMSHEIRTPLNAIVGFSGLLIDGESSFEEKEEYSKVIRNNTDLLLTLINDVLDLSQMETGDMAFKMKRYSLLECCRKALDSIRYRIPEGVRLTFTPDQNSVVVYTDVLRLQQLLTNLLTNAAKFTTEGEINLSYKQEADGQNVRITVTDTGCGIPLDKQAAVFKRFEKLDDYKPGTGLGLSICSIIAERLGGSIFIDSSYTDGARFVLIHPCGGTSPEL</sequence>
<dbReference type="FunFam" id="1.10.287.130:FF:000001">
    <property type="entry name" value="Two-component sensor histidine kinase"/>
    <property type="match status" value="1"/>
</dbReference>
<keyword evidence="6" id="KW-0902">Two-component regulatory system</keyword>
<dbReference type="SMART" id="SM00388">
    <property type="entry name" value="HisKA"/>
    <property type="match status" value="1"/>
</dbReference>
<keyword evidence="4" id="KW-0808">Transferase</keyword>
<keyword evidence="5 9" id="KW-0418">Kinase</keyword>
<dbReference type="InterPro" id="IPR005467">
    <property type="entry name" value="His_kinase_dom"/>
</dbReference>
<dbReference type="Gene3D" id="3.30.565.10">
    <property type="entry name" value="Histidine kinase-like ATPase, C-terminal domain"/>
    <property type="match status" value="1"/>
</dbReference>
<evidence type="ECO:0000313" key="9">
    <source>
        <dbReference type="EMBL" id="SEF90303.1"/>
    </source>
</evidence>
<accession>A0A8G2F4F1</accession>
<dbReference type="PANTHER" id="PTHR43711">
    <property type="entry name" value="TWO-COMPONENT HISTIDINE KINASE"/>
    <property type="match status" value="1"/>
</dbReference>
<evidence type="ECO:0000256" key="6">
    <source>
        <dbReference type="ARBA" id="ARBA00023012"/>
    </source>
</evidence>
<name>A0A8G2F4F1_9BACT</name>
<evidence type="ECO:0000256" key="4">
    <source>
        <dbReference type="ARBA" id="ARBA00022679"/>
    </source>
</evidence>
<dbReference type="SUPFAM" id="SSF47384">
    <property type="entry name" value="Homodimeric domain of signal transducing histidine kinase"/>
    <property type="match status" value="1"/>
</dbReference>
<dbReference type="CDD" id="cd00082">
    <property type="entry name" value="HisKA"/>
    <property type="match status" value="1"/>
</dbReference>
<proteinExistence type="predicted"/>
<dbReference type="InterPro" id="IPR003661">
    <property type="entry name" value="HisK_dim/P_dom"/>
</dbReference>
<comment type="catalytic activity">
    <reaction evidence="1">
        <text>ATP + protein L-histidine = ADP + protein N-phospho-L-histidine.</text>
        <dbReference type="EC" id="2.7.13.3"/>
    </reaction>
</comment>
<dbReference type="Pfam" id="PF00512">
    <property type="entry name" value="HisKA"/>
    <property type="match status" value="1"/>
</dbReference>
<evidence type="ECO:0000256" key="1">
    <source>
        <dbReference type="ARBA" id="ARBA00000085"/>
    </source>
</evidence>
<evidence type="ECO:0000259" key="8">
    <source>
        <dbReference type="PROSITE" id="PS50109"/>
    </source>
</evidence>
<reference evidence="9 10" key="1">
    <citation type="submission" date="2016-10" db="EMBL/GenBank/DDBJ databases">
        <authorList>
            <person name="Varghese N."/>
            <person name="Submissions S."/>
        </authorList>
    </citation>
    <scope>NUCLEOTIDE SEQUENCE [LARGE SCALE GENOMIC DNA]</scope>
    <source>
        <strain evidence="9 10">DSM 29073</strain>
    </source>
</reference>
<keyword evidence="7" id="KW-0812">Transmembrane</keyword>
<evidence type="ECO:0000313" key="10">
    <source>
        <dbReference type="Proteomes" id="UP000236725"/>
    </source>
</evidence>
<organism evidence="9 10">
    <name type="scientific">Parabacteroides chinchillae</name>
    <dbReference type="NCBI Taxonomy" id="871327"/>
    <lineage>
        <taxon>Bacteria</taxon>
        <taxon>Pseudomonadati</taxon>
        <taxon>Bacteroidota</taxon>
        <taxon>Bacteroidia</taxon>
        <taxon>Bacteroidales</taxon>
        <taxon>Tannerellaceae</taxon>
        <taxon>Parabacteroides</taxon>
    </lineage>
</organism>
<dbReference type="SMART" id="SM00387">
    <property type="entry name" value="HATPase_c"/>
    <property type="match status" value="1"/>
</dbReference>